<dbReference type="EMBL" id="JAHLFV010000016">
    <property type="protein sequence ID" value="MBU3849075.1"/>
    <property type="molecule type" value="Genomic_DNA"/>
</dbReference>
<evidence type="ECO:0000313" key="1">
    <source>
        <dbReference type="EMBL" id="MBU3849075.1"/>
    </source>
</evidence>
<gene>
    <name evidence="1" type="ORF">IAA16_00745</name>
</gene>
<protein>
    <submittedName>
        <fullName evidence="1">Uncharacterized protein</fullName>
    </submittedName>
</protein>
<sequence length="83" mass="9323">MWGVHYGSDRFIDRLYITDSAVANENDGTSSYGGLQYTPVTYGTHGTPYIGYNQGYDKAQVRTLYTFSSCEEIWRGSPYASSK</sequence>
<organism evidence="1 2">
    <name type="scientific">Candidatus Treponema excrementipullorum</name>
    <dbReference type="NCBI Taxonomy" id="2838768"/>
    <lineage>
        <taxon>Bacteria</taxon>
        <taxon>Pseudomonadati</taxon>
        <taxon>Spirochaetota</taxon>
        <taxon>Spirochaetia</taxon>
        <taxon>Spirochaetales</taxon>
        <taxon>Treponemataceae</taxon>
        <taxon>Treponema</taxon>
    </lineage>
</organism>
<proteinExistence type="predicted"/>
<name>A0A9E2L0R3_9SPIR</name>
<evidence type="ECO:0000313" key="2">
    <source>
        <dbReference type="Proteomes" id="UP000823914"/>
    </source>
</evidence>
<accession>A0A9E2L0R3</accession>
<dbReference type="AlphaFoldDB" id="A0A9E2L0R3"/>
<reference evidence="1" key="1">
    <citation type="journal article" date="2021" name="PeerJ">
        <title>Extensive microbial diversity within the chicken gut microbiome revealed by metagenomics and culture.</title>
        <authorList>
            <person name="Gilroy R."/>
            <person name="Ravi A."/>
            <person name="Getino M."/>
            <person name="Pursley I."/>
            <person name="Horton D.L."/>
            <person name="Alikhan N.F."/>
            <person name="Baker D."/>
            <person name="Gharbi K."/>
            <person name="Hall N."/>
            <person name="Watson M."/>
            <person name="Adriaenssens E.M."/>
            <person name="Foster-Nyarko E."/>
            <person name="Jarju S."/>
            <person name="Secka A."/>
            <person name="Antonio M."/>
            <person name="Oren A."/>
            <person name="Chaudhuri R.R."/>
            <person name="La Ragione R."/>
            <person name="Hildebrand F."/>
            <person name="Pallen M.J."/>
        </authorList>
    </citation>
    <scope>NUCLEOTIDE SEQUENCE</scope>
    <source>
        <strain evidence="1">Gambia15-2214</strain>
    </source>
</reference>
<reference evidence="1" key="2">
    <citation type="submission" date="2021-04" db="EMBL/GenBank/DDBJ databases">
        <authorList>
            <person name="Gilroy R."/>
        </authorList>
    </citation>
    <scope>NUCLEOTIDE SEQUENCE</scope>
    <source>
        <strain evidence="1">Gambia15-2214</strain>
    </source>
</reference>
<comment type="caution">
    <text evidence="1">The sequence shown here is derived from an EMBL/GenBank/DDBJ whole genome shotgun (WGS) entry which is preliminary data.</text>
</comment>
<dbReference type="Proteomes" id="UP000823914">
    <property type="component" value="Unassembled WGS sequence"/>
</dbReference>
<dbReference type="Gene3D" id="3.90.70.10">
    <property type="entry name" value="Cysteine proteinases"/>
    <property type="match status" value="1"/>
</dbReference>